<dbReference type="InParanoid" id="D5G5J3"/>
<evidence type="ECO:0000313" key="2">
    <source>
        <dbReference type="Proteomes" id="UP000006911"/>
    </source>
</evidence>
<evidence type="ECO:0000313" key="1">
    <source>
        <dbReference type="EMBL" id="CAZ79786.1"/>
    </source>
</evidence>
<dbReference type="KEGG" id="tml:GSTUM_00004364001"/>
<dbReference type="HOGENOM" id="CLU_3377391_0_0_1"/>
<dbReference type="EMBL" id="FN429998">
    <property type="protein sequence ID" value="CAZ79786.1"/>
    <property type="molecule type" value="Genomic_DNA"/>
</dbReference>
<protein>
    <submittedName>
        <fullName evidence="1">(Perigord truffle) hypothetical protein</fullName>
    </submittedName>
</protein>
<dbReference type="AlphaFoldDB" id="D5G5J3"/>
<name>D5G5J3_TUBMM</name>
<dbReference type="GeneID" id="9183772"/>
<dbReference type="RefSeq" id="XP_002835629.1">
    <property type="nucleotide sequence ID" value="XM_002835583.1"/>
</dbReference>
<dbReference type="Proteomes" id="UP000006911">
    <property type="component" value="Unassembled WGS sequence"/>
</dbReference>
<accession>D5G5J3</accession>
<sequence length="34" mass="3480">MGANHCGVYLCMISGRGTTGSPGTQVLFALIPAR</sequence>
<organism evidence="1 2">
    <name type="scientific">Tuber melanosporum (strain Mel28)</name>
    <name type="common">Perigord black truffle</name>
    <dbReference type="NCBI Taxonomy" id="656061"/>
    <lineage>
        <taxon>Eukaryota</taxon>
        <taxon>Fungi</taxon>
        <taxon>Dikarya</taxon>
        <taxon>Ascomycota</taxon>
        <taxon>Pezizomycotina</taxon>
        <taxon>Pezizomycetes</taxon>
        <taxon>Pezizales</taxon>
        <taxon>Tuberaceae</taxon>
        <taxon>Tuber</taxon>
    </lineage>
</organism>
<reference evidence="1 2" key="1">
    <citation type="journal article" date="2010" name="Nature">
        <title>Perigord black truffle genome uncovers evolutionary origins and mechanisms of symbiosis.</title>
        <authorList>
            <person name="Martin F."/>
            <person name="Kohler A."/>
            <person name="Murat C."/>
            <person name="Balestrini R."/>
            <person name="Coutinho P.M."/>
            <person name="Jaillon O."/>
            <person name="Montanini B."/>
            <person name="Morin E."/>
            <person name="Noel B."/>
            <person name="Percudani R."/>
            <person name="Porcel B."/>
            <person name="Rubini A."/>
            <person name="Amicucci A."/>
            <person name="Amselem J."/>
            <person name="Anthouard V."/>
            <person name="Arcioni S."/>
            <person name="Artiguenave F."/>
            <person name="Aury J.M."/>
            <person name="Ballario P."/>
            <person name="Bolchi A."/>
            <person name="Brenna A."/>
            <person name="Brun A."/>
            <person name="Buee M."/>
            <person name="Cantarel B."/>
            <person name="Chevalier G."/>
            <person name="Couloux A."/>
            <person name="Da Silva C."/>
            <person name="Denoeud F."/>
            <person name="Duplessis S."/>
            <person name="Ghignone S."/>
            <person name="Hilselberger B."/>
            <person name="Iotti M."/>
            <person name="Marcais B."/>
            <person name="Mello A."/>
            <person name="Miranda M."/>
            <person name="Pacioni G."/>
            <person name="Quesneville H."/>
            <person name="Riccioni C."/>
            <person name="Ruotolo R."/>
            <person name="Splivallo R."/>
            <person name="Stocchi V."/>
            <person name="Tisserant E."/>
            <person name="Viscomi A.R."/>
            <person name="Zambonelli A."/>
            <person name="Zampieri E."/>
            <person name="Henrissat B."/>
            <person name="Lebrun M.H."/>
            <person name="Paolocci F."/>
            <person name="Bonfante P."/>
            <person name="Ottonello S."/>
            <person name="Wincker P."/>
        </authorList>
    </citation>
    <scope>NUCLEOTIDE SEQUENCE [LARGE SCALE GENOMIC DNA]</scope>
    <source>
        <strain evidence="1 2">Mel28</strain>
    </source>
</reference>
<keyword evidence="2" id="KW-1185">Reference proteome</keyword>
<gene>
    <name evidence="1" type="ORF">GSTUM_00004364001</name>
</gene>
<proteinExistence type="predicted"/>